<evidence type="ECO:0000313" key="1">
    <source>
        <dbReference type="EMBL" id="WWD79103.1"/>
    </source>
</evidence>
<evidence type="ECO:0000313" key="2">
    <source>
        <dbReference type="Proteomes" id="UP000321816"/>
    </source>
</evidence>
<evidence type="ECO:0008006" key="3">
    <source>
        <dbReference type="Google" id="ProtNLM"/>
    </source>
</evidence>
<dbReference type="Proteomes" id="UP000321816">
    <property type="component" value="Chromosome"/>
</dbReference>
<dbReference type="AlphaFoldDB" id="A0A5C7FF41"/>
<dbReference type="OrthoDB" id="4986073at2"/>
<gene>
    <name evidence="1" type="ORF">FTX54_011815</name>
</gene>
<keyword evidence="2" id="KW-1185">Reference proteome</keyword>
<dbReference type="RefSeq" id="WP_147803587.1">
    <property type="nucleotide sequence ID" value="NZ_CP144914.1"/>
</dbReference>
<name>A0A5C7FF41_9BACI</name>
<dbReference type="KEGG" id="ahal:FTX54_011815"/>
<dbReference type="EMBL" id="CP144914">
    <property type="protein sequence ID" value="WWD79103.1"/>
    <property type="molecule type" value="Genomic_DNA"/>
</dbReference>
<dbReference type="Gene3D" id="3.30.70.270">
    <property type="match status" value="1"/>
</dbReference>
<organism evidence="1 2">
    <name type="scientific">Alkalicoccus halolimnae</name>
    <dbReference type="NCBI Taxonomy" id="1667239"/>
    <lineage>
        <taxon>Bacteria</taxon>
        <taxon>Bacillati</taxon>
        <taxon>Bacillota</taxon>
        <taxon>Bacilli</taxon>
        <taxon>Bacillales</taxon>
        <taxon>Bacillaceae</taxon>
        <taxon>Alkalicoccus</taxon>
    </lineage>
</organism>
<proteinExistence type="predicted"/>
<dbReference type="InterPro" id="IPR043128">
    <property type="entry name" value="Rev_trsase/Diguanyl_cyclase"/>
</dbReference>
<reference evidence="1 2" key="1">
    <citation type="submission" date="2024-01" db="EMBL/GenBank/DDBJ databases">
        <title>Complete Genome Sequence of Alkalicoccus halolimnae BZ-SZ-XJ29T, a Moderately Halophilic Bacterium Isolated from a Salt Lake.</title>
        <authorList>
            <person name="Zhao B."/>
        </authorList>
    </citation>
    <scope>NUCLEOTIDE SEQUENCE [LARGE SCALE GENOMIC DNA]</scope>
    <source>
        <strain evidence="1 2">BZ-SZ-XJ29</strain>
    </source>
</reference>
<accession>A0A5C7FF41</accession>
<protein>
    <recommendedName>
        <fullName evidence="3">Transcriptional regulator</fullName>
    </recommendedName>
</protein>
<sequence>MVKIRLGLVGPKDSVQIIEKMGRFFPEFELISFYYERTEETHDILNAYKNRVDLWLFSGQAPYAYAIHNNLLTEEEAFFPPLHGSSLLGTLMEIFHKQKQASFFTLDTIDTEEIEAVKESYTLDDVSFITYPYTGYKSSDEIIQFHIEESRKNPGTIALTCIRNVYNELKAHGIPVYRITASEFDIKETLKYLRERTNAAWYRNHQLAILGVETVEGSDSREEYYSYRRKYKELELKRLLLRYAEEVKGAYLQMGDGMFLIFTTRGEMESHAVPFFLIEEAKLQAKLPVRVAVGYGKSVMDAEEHVHQALQQGRRAKETVIISVDENNEATEHFSEAASLTYSAQRHDTEWAAEKVKGKISPGAVSKIFSYAQYHQQLEVTSRDIARWLTSTERNARRILHELEQAGLAKAVGEEQEVRRGRPRKVFALQF</sequence>